<evidence type="ECO:0000313" key="2">
    <source>
        <dbReference type="Proteomes" id="UP000424527"/>
    </source>
</evidence>
<gene>
    <name evidence="1" type="ORF">D5F01_LYC14902</name>
</gene>
<name>A0A6G0I649_LARCR</name>
<evidence type="ECO:0000313" key="1">
    <source>
        <dbReference type="EMBL" id="KAE8286945.1"/>
    </source>
</evidence>
<dbReference type="AlphaFoldDB" id="A0A6G0I649"/>
<organism evidence="1 2">
    <name type="scientific">Larimichthys crocea</name>
    <name type="common">Large yellow croaker</name>
    <name type="synonym">Pseudosciaena crocea</name>
    <dbReference type="NCBI Taxonomy" id="215358"/>
    <lineage>
        <taxon>Eukaryota</taxon>
        <taxon>Metazoa</taxon>
        <taxon>Chordata</taxon>
        <taxon>Craniata</taxon>
        <taxon>Vertebrata</taxon>
        <taxon>Euteleostomi</taxon>
        <taxon>Actinopterygii</taxon>
        <taxon>Neopterygii</taxon>
        <taxon>Teleostei</taxon>
        <taxon>Neoteleostei</taxon>
        <taxon>Acanthomorphata</taxon>
        <taxon>Eupercaria</taxon>
        <taxon>Sciaenidae</taxon>
        <taxon>Larimichthys</taxon>
    </lineage>
</organism>
<comment type="caution">
    <text evidence="1">The sequence shown here is derived from an EMBL/GenBank/DDBJ whole genome shotgun (WGS) entry which is preliminary data.</text>
</comment>
<proteinExistence type="predicted"/>
<dbReference type="EMBL" id="REGW02000014">
    <property type="protein sequence ID" value="KAE8286945.1"/>
    <property type="molecule type" value="Genomic_DNA"/>
</dbReference>
<protein>
    <submittedName>
        <fullName evidence="1">Uncharacterized protein</fullName>
    </submittedName>
</protein>
<keyword evidence="2" id="KW-1185">Reference proteome</keyword>
<dbReference type="Proteomes" id="UP000424527">
    <property type="component" value="Unassembled WGS sequence"/>
</dbReference>
<sequence>MLKEADSLKTLQSTDCEKVLEDNSLKTLQSTDCEKVLEDNSLKTLQSTDCEKVLKEVNSLKTLQSTDCEKVLEETDNHYTSSSGDESADLRHIQRELVDCTAVMCLSSSTFGFRGLQAASDTPCEECRALGRRPMVSLGFGNSSRILYVRAFAL</sequence>
<accession>A0A6G0I649</accession>
<reference evidence="1 2" key="1">
    <citation type="submission" date="2019-07" db="EMBL/GenBank/DDBJ databases">
        <title>Chromosome genome assembly for large yellow croaker.</title>
        <authorList>
            <person name="Xiao S."/>
        </authorList>
    </citation>
    <scope>NUCLEOTIDE SEQUENCE [LARGE SCALE GENOMIC DNA]</scope>
    <source>
        <strain evidence="1">JMULYC20181020</strain>
        <tissue evidence="1">Muscle</tissue>
    </source>
</reference>